<evidence type="ECO:0008006" key="11">
    <source>
        <dbReference type="Google" id="ProtNLM"/>
    </source>
</evidence>
<dbReference type="PANTHER" id="PTHR38050">
    <property type="match status" value="1"/>
</dbReference>
<gene>
    <name evidence="9" type="ORF">I7412_31850</name>
</gene>
<evidence type="ECO:0000256" key="6">
    <source>
        <dbReference type="ARBA" id="ARBA00023277"/>
    </source>
</evidence>
<keyword evidence="10" id="KW-1185">Reference proteome</keyword>
<evidence type="ECO:0000256" key="3">
    <source>
        <dbReference type="ARBA" id="ARBA00022651"/>
    </source>
</evidence>
<evidence type="ECO:0000313" key="10">
    <source>
        <dbReference type="Proteomes" id="UP000604475"/>
    </source>
</evidence>
<dbReference type="InterPro" id="IPR043595">
    <property type="entry name" value="FaeB/C/D"/>
</dbReference>
<evidence type="ECO:0000256" key="1">
    <source>
        <dbReference type="ARBA" id="ARBA00004613"/>
    </source>
</evidence>
<keyword evidence="3" id="KW-0858">Xylan degradation</keyword>
<keyword evidence="2" id="KW-0964">Secreted</keyword>
<dbReference type="RefSeq" id="WP_203006282.1">
    <property type="nucleotide sequence ID" value="NZ_JADWYU010000192.1"/>
</dbReference>
<dbReference type="InterPro" id="IPR029058">
    <property type="entry name" value="AB_hydrolase_fold"/>
</dbReference>
<dbReference type="PANTHER" id="PTHR38050:SF2">
    <property type="entry name" value="FERULOYL ESTERASE C-RELATED"/>
    <property type="match status" value="1"/>
</dbReference>
<evidence type="ECO:0000256" key="2">
    <source>
        <dbReference type="ARBA" id="ARBA00022525"/>
    </source>
</evidence>
<comment type="caution">
    <text evidence="9">The sequence shown here is derived from an EMBL/GenBank/DDBJ whole genome shotgun (WGS) entry which is preliminary data.</text>
</comment>
<organism evidence="9 10">
    <name type="scientific">Frankia nepalensis</name>
    <dbReference type="NCBI Taxonomy" id="1836974"/>
    <lineage>
        <taxon>Bacteria</taxon>
        <taxon>Bacillati</taxon>
        <taxon>Actinomycetota</taxon>
        <taxon>Actinomycetes</taxon>
        <taxon>Frankiales</taxon>
        <taxon>Frankiaceae</taxon>
        <taxon>Frankia</taxon>
    </lineage>
</organism>
<reference evidence="9" key="1">
    <citation type="submission" date="2020-12" db="EMBL/GenBank/DDBJ databases">
        <title>Genomic characterization of non-nitrogen-fixing Frankia strains.</title>
        <authorList>
            <person name="Carlos-Shanley C."/>
            <person name="Guerra T."/>
            <person name="Hahn D."/>
        </authorList>
    </citation>
    <scope>NUCLEOTIDE SEQUENCE</scope>
    <source>
        <strain evidence="9">CN6</strain>
    </source>
</reference>
<sequence length="310" mass="32335">MDGAAPGVVPTGTGACEPGRSAPAGAERLTFEFGGLDRDYELSVPPEYDGTRPAPLVLSLHGFTSSIEQQDQASDLPRAAGERGYVVVTPLGEEISAEVGGSVLTGPFFNVTPWLGTQQEPGFAVQDDLGFVTSLLDHVKTRLCIDAAREYVTGISNGAGLTMALVCERDELFAAAAPVAGITMNVVCPAKRATPLVALHGTADSAVPYGGGNLLGLPISIPPVEKRVTDHATLGGCDPEPAQDRPGADIRHSVWKCPPGQAVELYTVEGGGHTWFGASTRHGGQPMAGDTSSIDATEVMLDFFDEHRLS</sequence>
<dbReference type="EMBL" id="JAEACQ010000281">
    <property type="protein sequence ID" value="MBL7631674.1"/>
    <property type="molecule type" value="Genomic_DNA"/>
</dbReference>
<evidence type="ECO:0000313" key="9">
    <source>
        <dbReference type="EMBL" id="MBL7631674.1"/>
    </source>
</evidence>
<dbReference type="SUPFAM" id="SSF53474">
    <property type="entry name" value="alpha/beta-Hydrolases"/>
    <property type="match status" value="1"/>
</dbReference>
<evidence type="ECO:0000256" key="7">
    <source>
        <dbReference type="ARBA" id="ARBA00023326"/>
    </source>
</evidence>
<dbReference type="Proteomes" id="UP000604475">
    <property type="component" value="Unassembled WGS sequence"/>
</dbReference>
<comment type="subcellular location">
    <subcellularLocation>
        <location evidence="1">Secreted</location>
    </subcellularLocation>
</comment>
<dbReference type="GO" id="GO:0005576">
    <property type="term" value="C:extracellular region"/>
    <property type="evidence" value="ECO:0007669"/>
    <property type="project" value="UniProtKB-SubCell"/>
</dbReference>
<evidence type="ECO:0000256" key="4">
    <source>
        <dbReference type="ARBA" id="ARBA00022729"/>
    </source>
</evidence>
<proteinExistence type="predicted"/>
<dbReference type="Gene3D" id="3.40.50.1820">
    <property type="entry name" value="alpha/beta hydrolase"/>
    <property type="match status" value="1"/>
</dbReference>
<evidence type="ECO:0000256" key="5">
    <source>
        <dbReference type="ARBA" id="ARBA00022801"/>
    </source>
</evidence>
<accession>A0A937RQT1</accession>
<evidence type="ECO:0000256" key="8">
    <source>
        <dbReference type="SAM" id="MobiDB-lite"/>
    </source>
</evidence>
<protein>
    <recommendedName>
        <fullName evidence="11">Poly(3-hydroxybutyrate) depolymerase</fullName>
    </recommendedName>
</protein>
<keyword evidence="6" id="KW-0119">Carbohydrate metabolism</keyword>
<dbReference type="GO" id="GO:0030600">
    <property type="term" value="F:feruloyl esterase activity"/>
    <property type="evidence" value="ECO:0007669"/>
    <property type="project" value="InterPro"/>
</dbReference>
<dbReference type="AlphaFoldDB" id="A0A937RQT1"/>
<keyword evidence="7" id="KW-0624">Polysaccharide degradation</keyword>
<name>A0A937RQT1_9ACTN</name>
<keyword evidence="4" id="KW-0732">Signal</keyword>
<feature type="region of interest" description="Disordered" evidence="8">
    <location>
        <begin position="1"/>
        <end position="23"/>
    </location>
</feature>
<dbReference type="GO" id="GO:0045493">
    <property type="term" value="P:xylan catabolic process"/>
    <property type="evidence" value="ECO:0007669"/>
    <property type="project" value="UniProtKB-KW"/>
</dbReference>
<keyword evidence="5" id="KW-0378">Hydrolase</keyword>